<evidence type="ECO:0000256" key="5">
    <source>
        <dbReference type="PROSITE-ProRule" id="PRU00335"/>
    </source>
</evidence>
<feature type="DNA-binding region" description="H-T-H motif" evidence="5">
    <location>
        <begin position="36"/>
        <end position="55"/>
    </location>
</feature>
<dbReference type="EMBL" id="CP045119">
    <property type="protein sequence ID" value="QIN83435.1"/>
    <property type="molecule type" value="Genomic_DNA"/>
</dbReference>
<evidence type="ECO:0000313" key="7">
    <source>
        <dbReference type="EMBL" id="QIN83435.1"/>
    </source>
</evidence>
<organism evidence="7 8">
    <name type="scientific">Rubrobacter tropicus</name>
    <dbReference type="NCBI Taxonomy" id="2653851"/>
    <lineage>
        <taxon>Bacteria</taxon>
        <taxon>Bacillati</taxon>
        <taxon>Actinomycetota</taxon>
        <taxon>Rubrobacteria</taxon>
        <taxon>Rubrobacterales</taxon>
        <taxon>Rubrobacteraceae</taxon>
        <taxon>Rubrobacter</taxon>
    </lineage>
</organism>
<reference evidence="7 8" key="1">
    <citation type="submission" date="2019-10" db="EMBL/GenBank/DDBJ databases">
        <title>Rubrobacter sp nov SCSIO 52090 isolated from a deep-sea sediment in the South China Sea.</title>
        <authorList>
            <person name="Chen R.W."/>
        </authorList>
    </citation>
    <scope>NUCLEOTIDE SEQUENCE [LARGE SCALE GENOMIC DNA]</scope>
    <source>
        <strain evidence="7 8">SCSIO 52909</strain>
    </source>
</reference>
<dbReference type="SUPFAM" id="SSF46689">
    <property type="entry name" value="Homeodomain-like"/>
    <property type="match status" value="1"/>
</dbReference>
<evidence type="ECO:0000259" key="6">
    <source>
        <dbReference type="PROSITE" id="PS50977"/>
    </source>
</evidence>
<evidence type="ECO:0000313" key="8">
    <source>
        <dbReference type="Proteomes" id="UP000501452"/>
    </source>
</evidence>
<dbReference type="PRINTS" id="PR00400">
    <property type="entry name" value="TETREPRESSOR"/>
</dbReference>
<dbReference type="GO" id="GO:0003700">
    <property type="term" value="F:DNA-binding transcription factor activity"/>
    <property type="evidence" value="ECO:0007669"/>
    <property type="project" value="TreeGrafter"/>
</dbReference>
<dbReference type="GO" id="GO:0046677">
    <property type="term" value="P:response to antibiotic"/>
    <property type="evidence" value="ECO:0007669"/>
    <property type="project" value="InterPro"/>
</dbReference>
<dbReference type="PANTHER" id="PTHR30055">
    <property type="entry name" value="HTH-TYPE TRANSCRIPTIONAL REGULATOR RUTR"/>
    <property type="match status" value="1"/>
</dbReference>
<keyword evidence="2" id="KW-0805">Transcription regulation</keyword>
<keyword evidence="4" id="KW-0804">Transcription</keyword>
<sequence length="213" mass="23635">MGGLLLVEAKRRPLSRRRVLEAAVRFVDREGLGALSMRKLGADLGVEAMSLYNHVPNKDALLDGMVEVLLGELEVPSEGGDWEERVREAYRGFRRLAREHPNVFPLLVVRPANTMDGVWLVEEFLKTLREAGFDAVTALYAFRTLSGYAMGYAMAEIRGFAMEPGGDRAGVRALPADEFPRISELEGRLGEVDRDAEFEFGLGLILGGLREKL</sequence>
<dbReference type="InterPro" id="IPR004111">
    <property type="entry name" value="Repressor_TetR_C"/>
</dbReference>
<dbReference type="InterPro" id="IPR001647">
    <property type="entry name" value="HTH_TetR"/>
</dbReference>
<dbReference type="PANTHER" id="PTHR30055:SF151">
    <property type="entry name" value="TRANSCRIPTIONAL REGULATORY PROTEIN"/>
    <property type="match status" value="1"/>
</dbReference>
<dbReference type="InterPro" id="IPR050109">
    <property type="entry name" value="HTH-type_TetR-like_transc_reg"/>
</dbReference>
<protein>
    <submittedName>
        <fullName evidence="7">TetR family transcriptional regulator</fullName>
    </submittedName>
</protein>
<dbReference type="GO" id="GO:0000976">
    <property type="term" value="F:transcription cis-regulatory region binding"/>
    <property type="evidence" value="ECO:0007669"/>
    <property type="project" value="TreeGrafter"/>
</dbReference>
<keyword evidence="1" id="KW-0678">Repressor</keyword>
<dbReference type="SUPFAM" id="SSF48498">
    <property type="entry name" value="Tetracyclin repressor-like, C-terminal domain"/>
    <property type="match status" value="1"/>
</dbReference>
<keyword evidence="3 5" id="KW-0238">DNA-binding</keyword>
<proteinExistence type="predicted"/>
<dbReference type="KEGG" id="rub:GBA63_12915"/>
<dbReference type="InterPro" id="IPR003012">
    <property type="entry name" value="Tet_transcr_reg_TetR"/>
</dbReference>
<name>A0A6G8QAC7_9ACTN</name>
<dbReference type="InterPro" id="IPR036271">
    <property type="entry name" value="Tet_transcr_reg_TetR-rel_C_sf"/>
</dbReference>
<feature type="domain" description="HTH tetR-type" evidence="6">
    <location>
        <begin position="13"/>
        <end position="73"/>
    </location>
</feature>
<evidence type="ECO:0000256" key="1">
    <source>
        <dbReference type="ARBA" id="ARBA00022491"/>
    </source>
</evidence>
<evidence type="ECO:0000256" key="3">
    <source>
        <dbReference type="ARBA" id="ARBA00023125"/>
    </source>
</evidence>
<dbReference type="Gene3D" id="1.10.10.60">
    <property type="entry name" value="Homeodomain-like"/>
    <property type="match status" value="1"/>
</dbReference>
<dbReference type="GO" id="GO:0045892">
    <property type="term" value="P:negative regulation of DNA-templated transcription"/>
    <property type="evidence" value="ECO:0007669"/>
    <property type="project" value="InterPro"/>
</dbReference>
<dbReference type="Gene3D" id="1.10.357.10">
    <property type="entry name" value="Tetracycline Repressor, domain 2"/>
    <property type="match status" value="1"/>
</dbReference>
<dbReference type="Pfam" id="PF00440">
    <property type="entry name" value="TetR_N"/>
    <property type="match status" value="1"/>
</dbReference>
<dbReference type="AlphaFoldDB" id="A0A6G8QAC7"/>
<keyword evidence="8" id="KW-1185">Reference proteome</keyword>
<accession>A0A6G8QAC7</accession>
<evidence type="ECO:0000256" key="4">
    <source>
        <dbReference type="ARBA" id="ARBA00023163"/>
    </source>
</evidence>
<dbReference type="InterPro" id="IPR009057">
    <property type="entry name" value="Homeodomain-like_sf"/>
</dbReference>
<evidence type="ECO:0000256" key="2">
    <source>
        <dbReference type="ARBA" id="ARBA00023015"/>
    </source>
</evidence>
<dbReference type="PROSITE" id="PS50977">
    <property type="entry name" value="HTH_TETR_2"/>
    <property type="match status" value="1"/>
</dbReference>
<dbReference type="Proteomes" id="UP000501452">
    <property type="component" value="Chromosome"/>
</dbReference>
<gene>
    <name evidence="7" type="ORF">GBA63_12915</name>
</gene>
<dbReference type="Pfam" id="PF02909">
    <property type="entry name" value="TetR_C_1"/>
    <property type="match status" value="1"/>
</dbReference>